<accession>A0A6A5XN73</accession>
<dbReference type="Proteomes" id="UP000799778">
    <property type="component" value="Unassembled WGS sequence"/>
</dbReference>
<dbReference type="GeneID" id="54285594"/>
<sequence>MRVKTYHILLLAYAFSVVESLYLPSIVQNIFRIGPPAKSPIPQFVLDINHRWLKDNEKILARHPDIERQLCDKSSPLWQNADKTSKSLPSDLFRKLNINNMRAGVSRPSWQNAHDRLREMRSCPAALHDVRHLRINMLVHDWEGPPYIEDTMPPPEVPQLLAEVLPSMYSLEILGFGVTEASSPAFEKAFAEANVTLPSITIFRSAAHNDWLLSRCPNVKRMDGPNYHSWSWGLMNPERVAFINNMRDMPIKNLDLYARWNLELVEKILDNAPNITTLTMDGPLNWTNYMKIPVGEALKRYLSILAQFPHLEELNLPRSEDLDLGFEGGHWCGNAYEGENGRAYGRMVAQQTAETIEAASRIVHDALPQLKKFSIGGGTPNITLNSAGTMDFSWPWTGRMEDWTYEIWPK</sequence>
<keyword evidence="1" id="KW-0732">Signal</keyword>
<dbReference type="AlphaFoldDB" id="A0A6A5XN73"/>
<organism evidence="2 3">
    <name type="scientific">Aaosphaeria arxii CBS 175.79</name>
    <dbReference type="NCBI Taxonomy" id="1450172"/>
    <lineage>
        <taxon>Eukaryota</taxon>
        <taxon>Fungi</taxon>
        <taxon>Dikarya</taxon>
        <taxon>Ascomycota</taxon>
        <taxon>Pezizomycotina</taxon>
        <taxon>Dothideomycetes</taxon>
        <taxon>Pleosporomycetidae</taxon>
        <taxon>Pleosporales</taxon>
        <taxon>Pleosporales incertae sedis</taxon>
        <taxon>Aaosphaeria</taxon>
    </lineage>
</organism>
<dbReference type="OrthoDB" id="3636801at2759"/>
<feature type="signal peptide" evidence="1">
    <location>
        <begin position="1"/>
        <end position="20"/>
    </location>
</feature>
<keyword evidence="3" id="KW-1185">Reference proteome</keyword>
<evidence type="ECO:0000313" key="2">
    <source>
        <dbReference type="EMBL" id="KAF2014231.1"/>
    </source>
</evidence>
<reference evidence="2" key="1">
    <citation type="journal article" date="2020" name="Stud. Mycol.">
        <title>101 Dothideomycetes genomes: a test case for predicting lifestyles and emergence of pathogens.</title>
        <authorList>
            <person name="Haridas S."/>
            <person name="Albert R."/>
            <person name="Binder M."/>
            <person name="Bloem J."/>
            <person name="Labutti K."/>
            <person name="Salamov A."/>
            <person name="Andreopoulos B."/>
            <person name="Baker S."/>
            <person name="Barry K."/>
            <person name="Bills G."/>
            <person name="Bluhm B."/>
            <person name="Cannon C."/>
            <person name="Castanera R."/>
            <person name="Culley D."/>
            <person name="Daum C."/>
            <person name="Ezra D."/>
            <person name="Gonzalez J."/>
            <person name="Henrissat B."/>
            <person name="Kuo A."/>
            <person name="Liang C."/>
            <person name="Lipzen A."/>
            <person name="Lutzoni F."/>
            <person name="Magnuson J."/>
            <person name="Mondo S."/>
            <person name="Nolan M."/>
            <person name="Ohm R."/>
            <person name="Pangilinan J."/>
            <person name="Park H.-J."/>
            <person name="Ramirez L."/>
            <person name="Alfaro M."/>
            <person name="Sun H."/>
            <person name="Tritt A."/>
            <person name="Yoshinaga Y."/>
            <person name="Zwiers L.-H."/>
            <person name="Turgeon B."/>
            <person name="Goodwin S."/>
            <person name="Spatafora J."/>
            <person name="Crous P."/>
            <person name="Grigoriev I."/>
        </authorList>
    </citation>
    <scope>NUCLEOTIDE SEQUENCE</scope>
    <source>
        <strain evidence="2">CBS 175.79</strain>
    </source>
</reference>
<dbReference type="EMBL" id="ML978070">
    <property type="protein sequence ID" value="KAF2014231.1"/>
    <property type="molecule type" value="Genomic_DNA"/>
</dbReference>
<proteinExistence type="predicted"/>
<feature type="chain" id="PRO_5025379964" evidence="1">
    <location>
        <begin position="21"/>
        <end position="410"/>
    </location>
</feature>
<gene>
    <name evidence="2" type="ORF">BU24DRAFT_423248</name>
</gene>
<evidence type="ECO:0000313" key="3">
    <source>
        <dbReference type="Proteomes" id="UP000799778"/>
    </source>
</evidence>
<evidence type="ECO:0000256" key="1">
    <source>
        <dbReference type="SAM" id="SignalP"/>
    </source>
</evidence>
<name>A0A6A5XN73_9PLEO</name>
<dbReference type="RefSeq" id="XP_033382570.1">
    <property type="nucleotide sequence ID" value="XM_033528197.1"/>
</dbReference>
<protein>
    <submittedName>
        <fullName evidence="2">Uncharacterized protein</fullName>
    </submittedName>
</protein>